<dbReference type="InterPro" id="IPR001343">
    <property type="entry name" value="Hemolysn_Ca-bd"/>
</dbReference>
<proteinExistence type="predicted"/>
<dbReference type="GO" id="GO:0005615">
    <property type="term" value="C:extracellular space"/>
    <property type="evidence" value="ECO:0007669"/>
    <property type="project" value="InterPro"/>
</dbReference>
<evidence type="ECO:0000313" key="1">
    <source>
        <dbReference type="EMBL" id="SPF81320.1"/>
    </source>
</evidence>
<dbReference type="InterPro" id="IPR011049">
    <property type="entry name" value="Serralysin-like_metalloprot_C"/>
</dbReference>
<dbReference type="GO" id="GO:0045135">
    <property type="term" value="F:poly(beta-D-mannuronate) lyase activity"/>
    <property type="evidence" value="ECO:0007669"/>
    <property type="project" value="UniProtKB-EC"/>
</dbReference>
<dbReference type="Proteomes" id="UP000244904">
    <property type="component" value="Unassembled WGS sequence"/>
</dbReference>
<dbReference type="Gene3D" id="2.150.10.10">
    <property type="entry name" value="Serralysin-like metalloprotease, C-terminal"/>
    <property type="match status" value="1"/>
</dbReference>
<dbReference type="EC" id="4.2.2.3" evidence="1"/>
<name>A0A2R8AZ82_9RHOB</name>
<gene>
    <name evidence="1" type="primary">algE7</name>
    <name evidence="1" type="ORF">PRI8871_03143</name>
</gene>
<dbReference type="SUPFAM" id="SSF51120">
    <property type="entry name" value="beta-Roll"/>
    <property type="match status" value="1"/>
</dbReference>
<sequence length="198" mass="20227">MAPLHFRRSGDQLIVEEDGGTGKLIIDDHFSGVATNRIEVFRTTDGDRFLKTTNTCTATDDIIVGASGSETLEGNDGSDVIAGGGSKDVLYGGADADYFVYASATDSTTTSTARDTIMDFSQADGDIINLKGVDANANLAGDNAFVFLGAGATTGGGTLAYSFIGGNTLLVGDVDGGGDDFAILLAGNIALTSSDFIL</sequence>
<dbReference type="OrthoDB" id="7876310at2"/>
<dbReference type="RefSeq" id="WP_108887171.1">
    <property type="nucleotide sequence ID" value="NZ_OMOJ01000008.1"/>
</dbReference>
<dbReference type="AlphaFoldDB" id="A0A2R8AZ82"/>
<dbReference type="Pfam" id="PF00353">
    <property type="entry name" value="HemolysinCabind"/>
    <property type="match status" value="1"/>
</dbReference>
<keyword evidence="1" id="KW-0456">Lyase</keyword>
<dbReference type="PRINTS" id="PR00313">
    <property type="entry name" value="CABNDNGRPT"/>
</dbReference>
<evidence type="ECO:0000313" key="2">
    <source>
        <dbReference type="Proteomes" id="UP000244904"/>
    </source>
</evidence>
<protein>
    <submittedName>
        <fullName evidence="1">Alginate lyase 7</fullName>
        <ecNumber evidence="1">4.2.2.3</ecNumber>
    </submittedName>
</protein>
<accession>A0A2R8AZ82</accession>
<dbReference type="EMBL" id="OMOJ01000008">
    <property type="protein sequence ID" value="SPF81320.1"/>
    <property type="molecule type" value="Genomic_DNA"/>
</dbReference>
<organism evidence="1 2">
    <name type="scientific">Pseudoprimorskyibacter insulae</name>
    <dbReference type="NCBI Taxonomy" id="1695997"/>
    <lineage>
        <taxon>Bacteria</taxon>
        <taxon>Pseudomonadati</taxon>
        <taxon>Pseudomonadota</taxon>
        <taxon>Alphaproteobacteria</taxon>
        <taxon>Rhodobacterales</taxon>
        <taxon>Paracoccaceae</taxon>
        <taxon>Pseudoprimorskyibacter</taxon>
    </lineage>
</organism>
<keyword evidence="2" id="KW-1185">Reference proteome</keyword>
<reference evidence="2" key="1">
    <citation type="submission" date="2018-03" db="EMBL/GenBank/DDBJ databases">
        <authorList>
            <person name="Rodrigo-Torres L."/>
            <person name="Arahal R. D."/>
            <person name="Lucena T."/>
        </authorList>
    </citation>
    <scope>NUCLEOTIDE SEQUENCE [LARGE SCALE GENOMIC DNA]</scope>
    <source>
        <strain evidence="2">CECT 8871</strain>
    </source>
</reference>
<dbReference type="GO" id="GO:0005509">
    <property type="term" value="F:calcium ion binding"/>
    <property type="evidence" value="ECO:0007669"/>
    <property type="project" value="InterPro"/>
</dbReference>